<dbReference type="EMBL" id="HBUF01062236">
    <property type="protein sequence ID" value="CAG6626301.1"/>
    <property type="molecule type" value="Transcribed_RNA"/>
</dbReference>
<name>A0A8D8VLH9_9HEMI</name>
<dbReference type="AlphaFoldDB" id="A0A8D8VLH9"/>
<accession>A0A8D8VLH9</accession>
<sequence length="102" mass="11400">MLKAEMFRQSFKCIISRDSGKLFIAASEIYYFQRFREIVYSFDSSPHHGAKIVCIVPSNDLVSTDIVPSEMKLTKNKVICAIGNLARGVSLLAERGGNQLQT</sequence>
<evidence type="ECO:0000313" key="1">
    <source>
        <dbReference type="EMBL" id="CAG6626299.1"/>
    </source>
</evidence>
<dbReference type="EMBL" id="HBUF01062235">
    <property type="protein sequence ID" value="CAG6626299.1"/>
    <property type="molecule type" value="Transcribed_RNA"/>
</dbReference>
<organism evidence="1">
    <name type="scientific">Cacopsylla melanoneura</name>
    <dbReference type="NCBI Taxonomy" id="428564"/>
    <lineage>
        <taxon>Eukaryota</taxon>
        <taxon>Metazoa</taxon>
        <taxon>Ecdysozoa</taxon>
        <taxon>Arthropoda</taxon>
        <taxon>Hexapoda</taxon>
        <taxon>Insecta</taxon>
        <taxon>Pterygota</taxon>
        <taxon>Neoptera</taxon>
        <taxon>Paraneoptera</taxon>
        <taxon>Hemiptera</taxon>
        <taxon>Sternorrhyncha</taxon>
        <taxon>Psylloidea</taxon>
        <taxon>Psyllidae</taxon>
        <taxon>Psyllinae</taxon>
        <taxon>Cacopsylla</taxon>
    </lineage>
</organism>
<reference evidence="1" key="1">
    <citation type="submission" date="2021-05" db="EMBL/GenBank/DDBJ databases">
        <authorList>
            <person name="Alioto T."/>
            <person name="Alioto T."/>
            <person name="Gomez Garrido J."/>
        </authorList>
    </citation>
    <scope>NUCLEOTIDE SEQUENCE</scope>
</reference>
<proteinExistence type="predicted"/>
<dbReference type="EMBL" id="HBUF01062237">
    <property type="protein sequence ID" value="CAG6626303.1"/>
    <property type="molecule type" value="Transcribed_RNA"/>
</dbReference>
<dbReference type="EMBL" id="HBUF01062234">
    <property type="protein sequence ID" value="CAG6626297.1"/>
    <property type="molecule type" value="Transcribed_RNA"/>
</dbReference>
<protein>
    <submittedName>
        <fullName evidence="1">Uncharacterized protein</fullName>
    </submittedName>
</protein>